<evidence type="ECO:0008006" key="3">
    <source>
        <dbReference type="Google" id="ProtNLM"/>
    </source>
</evidence>
<comment type="caution">
    <text evidence="1">The sequence shown here is derived from an EMBL/GenBank/DDBJ whole genome shotgun (WGS) entry which is preliminary data.</text>
</comment>
<accession>A0ABN3GJC0</accession>
<sequence>MSTDESELNQLRNTLAADDYSLDVARDGDAVKVSITAGPAACEDCLVPKPLMRGVLQSALGVPSERIELIYPGEEQESSP</sequence>
<evidence type="ECO:0000313" key="2">
    <source>
        <dbReference type="Proteomes" id="UP001501218"/>
    </source>
</evidence>
<dbReference type="Proteomes" id="UP001501218">
    <property type="component" value="Unassembled WGS sequence"/>
</dbReference>
<keyword evidence="2" id="KW-1185">Reference proteome</keyword>
<proteinExistence type="predicted"/>
<gene>
    <name evidence="1" type="ORF">GCM10009854_33850</name>
</gene>
<protein>
    <recommendedName>
        <fullName evidence="3">NifU family protein</fullName>
    </recommendedName>
</protein>
<organism evidence="1 2">
    <name type="scientific">Saccharopolyspora halophila</name>
    <dbReference type="NCBI Taxonomy" id="405551"/>
    <lineage>
        <taxon>Bacteria</taxon>
        <taxon>Bacillati</taxon>
        <taxon>Actinomycetota</taxon>
        <taxon>Actinomycetes</taxon>
        <taxon>Pseudonocardiales</taxon>
        <taxon>Pseudonocardiaceae</taxon>
        <taxon>Saccharopolyspora</taxon>
    </lineage>
</organism>
<reference evidence="1 2" key="1">
    <citation type="journal article" date="2019" name="Int. J. Syst. Evol. Microbiol.">
        <title>The Global Catalogue of Microorganisms (GCM) 10K type strain sequencing project: providing services to taxonomists for standard genome sequencing and annotation.</title>
        <authorList>
            <consortium name="The Broad Institute Genomics Platform"/>
            <consortium name="The Broad Institute Genome Sequencing Center for Infectious Disease"/>
            <person name="Wu L."/>
            <person name="Ma J."/>
        </authorList>
    </citation>
    <scope>NUCLEOTIDE SEQUENCE [LARGE SCALE GENOMIC DNA]</scope>
    <source>
        <strain evidence="1 2">JCM 16221</strain>
    </source>
</reference>
<evidence type="ECO:0000313" key="1">
    <source>
        <dbReference type="EMBL" id="GAA2353046.1"/>
    </source>
</evidence>
<dbReference type="RefSeq" id="WP_344133204.1">
    <property type="nucleotide sequence ID" value="NZ_BAAARA010000010.1"/>
</dbReference>
<name>A0ABN3GJC0_9PSEU</name>
<dbReference type="EMBL" id="BAAARA010000010">
    <property type="protein sequence ID" value="GAA2353046.1"/>
    <property type="molecule type" value="Genomic_DNA"/>
</dbReference>